<proteinExistence type="predicted"/>
<reference evidence="3 4" key="1">
    <citation type="submission" date="2015-04" db="EMBL/GenBank/DDBJ databases">
        <title>Genome sequence of Ceratocystis platani, a major pathogen of plane trees.</title>
        <authorList>
            <person name="Belbahri L."/>
        </authorList>
    </citation>
    <scope>NUCLEOTIDE SEQUENCE [LARGE SCALE GENOMIC DNA]</scope>
    <source>
        <strain evidence="3 4">CFO</strain>
    </source>
</reference>
<evidence type="ECO:0000313" key="3">
    <source>
        <dbReference type="EMBL" id="KKF97589.1"/>
    </source>
</evidence>
<keyword evidence="2" id="KW-0812">Transmembrane</keyword>
<dbReference type="Proteomes" id="UP000034841">
    <property type="component" value="Unassembled WGS sequence"/>
</dbReference>
<dbReference type="AlphaFoldDB" id="A0A0F8DP78"/>
<feature type="compositionally biased region" description="Basic and acidic residues" evidence="1">
    <location>
        <begin position="253"/>
        <end position="267"/>
    </location>
</feature>
<sequence>MSAANNSTSASDVITYIGVPLAVLGVMPILYNTAVTLVVQSNIRQMLRNSKLEGVTRSDVFNRVIEIEIPRYAIKPCDRLRDREEYWSTSRSPSIIPGGSWMTLNWRKRLIGSRTQRVAYTDQVRQPQAEVAFDDLVSYLLDLGAVPEPEGWKILRSNGLWTPVGWDLMKGPSGQKALSIAPLDDSDGNLSLAIAWSSSWTTRDLDSLPPYWIRLPPPILPLPKYEAAKEVVEGYGGGESTGQENAGELASSRAEESLGKEPEPKGKEVLQSNATIDTVQQQADANSTRAICCHISSEGLVEAIPQADHAQVFPLPEPLYIDHLKASSINLGGVWLASALTAYGVSSNTVLWNYKVPKEIVRLASSPLIPCGVLELLGIVDGSQTPDWGTPDVSGQRSLERLARRSRNHVQVLAREAQLSPQERMKAQTERMARERQEDFEHFMSESAERRRFLDQRRREAFQSPKWAPSLLGDHMLAWLKARHHVPESATVKEATGQALHGIVLNGVFAKKIFTILELWKDWASNAGMRKEDYDTLQADIESFAWAAVLVAVVSQAGEAVEGRLASDMQECLRMWKYVRLG</sequence>
<keyword evidence="2" id="KW-1133">Transmembrane helix</keyword>
<organism evidence="3 4">
    <name type="scientific">Ceratocystis fimbriata f. sp. platani</name>
    <dbReference type="NCBI Taxonomy" id="88771"/>
    <lineage>
        <taxon>Eukaryota</taxon>
        <taxon>Fungi</taxon>
        <taxon>Dikarya</taxon>
        <taxon>Ascomycota</taxon>
        <taxon>Pezizomycotina</taxon>
        <taxon>Sordariomycetes</taxon>
        <taxon>Hypocreomycetidae</taxon>
        <taxon>Microascales</taxon>
        <taxon>Ceratocystidaceae</taxon>
        <taxon>Ceratocystis</taxon>
    </lineage>
</organism>
<keyword evidence="2" id="KW-0472">Membrane</keyword>
<protein>
    <submittedName>
        <fullName evidence="3">Uncharacterized protein</fullName>
    </submittedName>
</protein>
<comment type="caution">
    <text evidence="3">The sequence shown here is derived from an EMBL/GenBank/DDBJ whole genome shotgun (WGS) entry which is preliminary data.</text>
</comment>
<evidence type="ECO:0000256" key="2">
    <source>
        <dbReference type="SAM" id="Phobius"/>
    </source>
</evidence>
<keyword evidence="4" id="KW-1185">Reference proteome</keyword>
<evidence type="ECO:0000313" key="4">
    <source>
        <dbReference type="Proteomes" id="UP000034841"/>
    </source>
</evidence>
<evidence type="ECO:0000256" key="1">
    <source>
        <dbReference type="SAM" id="MobiDB-lite"/>
    </source>
</evidence>
<feature type="transmembrane region" description="Helical" evidence="2">
    <location>
        <begin position="13"/>
        <end position="39"/>
    </location>
</feature>
<dbReference type="OrthoDB" id="3166386at2759"/>
<accession>A0A0F8DP78</accession>
<gene>
    <name evidence="3" type="ORF">CFO_g81</name>
</gene>
<feature type="region of interest" description="Disordered" evidence="1">
    <location>
        <begin position="235"/>
        <end position="267"/>
    </location>
</feature>
<name>A0A0F8DP78_CERFI</name>
<dbReference type="EMBL" id="LBBL01000002">
    <property type="protein sequence ID" value="KKF97589.1"/>
    <property type="molecule type" value="Genomic_DNA"/>
</dbReference>